<keyword evidence="7" id="KW-0812">Transmembrane</keyword>
<name>A0ABD3Q502_9STRA</name>
<feature type="compositionally biased region" description="Basic and acidic residues" evidence="6">
    <location>
        <begin position="213"/>
        <end position="226"/>
    </location>
</feature>
<protein>
    <recommendedName>
        <fullName evidence="8">Disease resistance R13L4/SHOC-2-like LRR domain-containing protein</fullName>
    </recommendedName>
</protein>
<organism evidence="9 10">
    <name type="scientific">Cyclotella atomus</name>
    <dbReference type="NCBI Taxonomy" id="382360"/>
    <lineage>
        <taxon>Eukaryota</taxon>
        <taxon>Sar</taxon>
        <taxon>Stramenopiles</taxon>
        <taxon>Ochrophyta</taxon>
        <taxon>Bacillariophyta</taxon>
        <taxon>Coscinodiscophyceae</taxon>
        <taxon>Thalassiosirophycidae</taxon>
        <taxon>Stephanodiscales</taxon>
        <taxon>Stephanodiscaceae</taxon>
        <taxon>Cyclotella</taxon>
    </lineage>
</organism>
<gene>
    <name evidence="9" type="ORF">ACHAWO_008330</name>
</gene>
<dbReference type="SMART" id="SM00369">
    <property type="entry name" value="LRR_TYP"/>
    <property type="match status" value="5"/>
</dbReference>
<evidence type="ECO:0000256" key="4">
    <source>
        <dbReference type="ARBA" id="ARBA00022737"/>
    </source>
</evidence>
<dbReference type="GO" id="GO:0016020">
    <property type="term" value="C:membrane"/>
    <property type="evidence" value="ECO:0007669"/>
    <property type="project" value="UniProtKB-SubCell"/>
</dbReference>
<evidence type="ECO:0000256" key="3">
    <source>
        <dbReference type="ARBA" id="ARBA00022729"/>
    </source>
</evidence>
<dbReference type="InterPro" id="IPR055414">
    <property type="entry name" value="LRR_R13L4/SHOC2-like"/>
</dbReference>
<dbReference type="InterPro" id="IPR032675">
    <property type="entry name" value="LRR_dom_sf"/>
</dbReference>
<evidence type="ECO:0000313" key="9">
    <source>
        <dbReference type="EMBL" id="KAL3794601.1"/>
    </source>
</evidence>
<dbReference type="InterPro" id="IPR052941">
    <property type="entry name" value="StomDev_PlantInt_Reg"/>
</dbReference>
<evidence type="ECO:0000313" key="10">
    <source>
        <dbReference type="Proteomes" id="UP001530400"/>
    </source>
</evidence>
<comment type="caution">
    <text evidence="9">The sequence shown here is derived from an EMBL/GenBank/DDBJ whole genome shotgun (WGS) entry which is preliminary data.</text>
</comment>
<evidence type="ECO:0000256" key="7">
    <source>
        <dbReference type="SAM" id="Phobius"/>
    </source>
</evidence>
<keyword evidence="10" id="KW-1185">Reference proteome</keyword>
<keyword evidence="4" id="KW-0677">Repeat</keyword>
<proteinExistence type="predicted"/>
<comment type="subcellular location">
    <subcellularLocation>
        <location evidence="1">Membrane</location>
    </subcellularLocation>
</comment>
<evidence type="ECO:0000259" key="8">
    <source>
        <dbReference type="Pfam" id="PF23598"/>
    </source>
</evidence>
<feature type="region of interest" description="Disordered" evidence="6">
    <location>
        <begin position="307"/>
        <end position="330"/>
    </location>
</feature>
<keyword evidence="7" id="KW-1133">Transmembrane helix</keyword>
<dbReference type="FunFam" id="3.80.10.10:FF:000400">
    <property type="entry name" value="Nuclear pore complex protein NUP107"/>
    <property type="match status" value="1"/>
</dbReference>
<dbReference type="Gene3D" id="3.80.10.10">
    <property type="entry name" value="Ribonuclease Inhibitor"/>
    <property type="match status" value="2"/>
</dbReference>
<keyword evidence="5 7" id="KW-0472">Membrane</keyword>
<feature type="region of interest" description="Disordered" evidence="6">
    <location>
        <begin position="246"/>
        <end position="288"/>
    </location>
</feature>
<dbReference type="FunFam" id="3.80.10.10:FF:000095">
    <property type="entry name" value="LRR receptor-like serine/threonine-protein kinase GSO1"/>
    <property type="match status" value="1"/>
</dbReference>
<dbReference type="Pfam" id="PF13855">
    <property type="entry name" value="LRR_8"/>
    <property type="match status" value="1"/>
</dbReference>
<feature type="compositionally biased region" description="Basic and acidic residues" evidence="6">
    <location>
        <begin position="388"/>
        <end position="404"/>
    </location>
</feature>
<evidence type="ECO:0000256" key="1">
    <source>
        <dbReference type="ARBA" id="ARBA00004370"/>
    </source>
</evidence>
<feature type="compositionally biased region" description="Polar residues" evidence="6">
    <location>
        <begin position="312"/>
        <end position="327"/>
    </location>
</feature>
<reference evidence="9 10" key="1">
    <citation type="submission" date="2024-10" db="EMBL/GenBank/DDBJ databases">
        <title>Updated reference genomes for cyclostephanoid diatoms.</title>
        <authorList>
            <person name="Roberts W.R."/>
            <person name="Alverson A.J."/>
        </authorList>
    </citation>
    <scope>NUCLEOTIDE SEQUENCE [LARGE SCALE GENOMIC DNA]</scope>
    <source>
        <strain evidence="9 10">AJA010-31</strain>
    </source>
</reference>
<dbReference type="Proteomes" id="UP001530400">
    <property type="component" value="Unassembled WGS sequence"/>
</dbReference>
<dbReference type="AlphaFoldDB" id="A0ABD3Q502"/>
<evidence type="ECO:0000256" key="2">
    <source>
        <dbReference type="ARBA" id="ARBA00022614"/>
    </source>
</evidence>
<dbReference type="InterPro" id="IPR001611">
    <property type="entry name" value="Leu-rich_rpt"/>
</dbReference>
<feature type="region of interest" description="Disordered" evidence="6">
    <location>
        <begin position="197"/>
        <end position="226"/>
    </location>
</feature>
<dbReference type="PANTHER" id="PTHR48004:SF59">
    <property type="entry name" value="LEUCINE-RICH REPEAT-CONTAINING N-TERMINAL PLANT-TYPE DOMAIN-CONTAINING PROTEIN"/>
    <property type="match status" value="1"/>
</dbReference>
<dbReference type="Pfam" id="PF23598">
    <property type="entry name" value="LRR_14"/>
    <property type="match status" value="1"/>
</dbReference>
<dbReference type="Pfam" id="PF00560">
    <property type="entry name" value="LRR_1"/>
    <property type="match status" value="1"/>
</dbReference>
<dbReference type="SUPFAM" id="SSF52058">
    <property type="entry name" value="L domain-like"/>
    <property type="match status" value="1"/>
</dbReference>
<feature type="compositionally biased region" description="Polar residues" evidence="6">
    <location>
        <begin position="248"/>
        <end position="268"/>
    </location>
</feature>
<keyword evidence="2" id="KW-0433">Leucine-rich repeat</keyword>
<feature type="transmembrane region" description="Helical" evidence="7">
    <location>
        <begin position="467"/>
        <end position="486"/>
    </location>
</feature>
<evidence type="ECO:0000256" key="5">
    <source>
        <dbReference type="ARBA" id="ARBA00023136"/>
    </source>
</evidence>
<accession>A0ABD3Q502</accession>
<dbReference type="GO" id="GO:0009653">
    <property type="term" value="P:anatomical structure morphogenesis"/>
    <property type="evidence" value="ECO:0007669"/>
    <property type="project" value="UniProtKB-ARBA"/>
</dbReference>
<sequence>MLCRYPCTKQEAPANQSLERIRREERGQCPNCGIQTYEKKTISLLRSVWVPLTNDDVKKGRCLECFPPRLEVLAKAEIMDEDEGGSIIYLDPSRVQPLPPQQHRLQGLLRLNTTEQEEKNSIEGDLDYNGVIEVPPEVCSAGQRSESSSDTFGICGTNESTNDDAYDDFISYLGRIQHSLPLFSFQKVVKVEDTCNSSPSIKEDVSPMEDCPEFDKSETSSSQREDNFNTTISIHESMSSLDEIDCSSYDTQKATSRSSNPTPRTFDSNAEVITDLSPSMEQDEKRSIDTNVEDDGLAIGLKEYGSQAEVPTGSTNERQANSNGNSSSHKDIIVSSADEIVDSSYGTEQDTPNARLHPDFIPLNPTVPLFNQRNAKAEETAELSSSPKHYEKHSNDTAEEDKGSVFDPYEYDSDKNISYHIANELYSRTHQDNVSIPIEDCNTKDSSVVNHQEPSSPTLHLCNRKRAMVFAIILAAVIVPLVLVNLNEETKITRQLQRHVLKRDVRFDELDDTDSRVLALDWILKDGMKLQSSDPNLGQRYIFALFAFEFGTIFRFNNPNWLSNETECSWDGVTCDDQGNVTVLELASKIITGTLPPEIGGLKSLQYLDISNNALFGSLPPEIGELRALTKLDLWINKLGGALPPEIGGLESLEYIDIGSNQLSSTLPPELGDLKEATKLYLNGNKLSGAIPTNIGQLTKLETLMLYGNEFTSTLPTELGAVSSLTDLRIFDNAITGTLPSELRHLTSLTLLSLGDNQLRGPMPSWIGELRSLEKLYLSANQFTGSLPEELNNLEELTVLRIHNNQFTGAFEIDTSNLKDLCLDNNMFTGDLPSEIETDYTC</sequence>
<feature type="domain" description="Disease resistance R13L4/SHOC-2-like LRR" evidence="8">
    <location>
        <begin position="694"/>
        <end position="806"/>
    </location>
</feature>
<evidence type="ECO:0000256" key="6">
    <source>
        <dbReference type="SAM" id="MobiDB-lite"/>
    </source>
</evidence>
<keyword evidence="3" id="KW-0732">Signal</keyword>
<feature type="region of interest" description="Disordered" evidence="6">
    <location>
        <begin position="375"/>
        <end position="405"/>
    </location>
</feature>
<dbReference type="PANTHER" id="PTHR48004">
    <property type="entry name" value="OS01G0149700 PROTEIN"/>
    <property type="match status" value="1"/>
</dbReference>
<dbReference type="InterPro" id="IPR003591">
    <property type="entry name" value="Leu-rich_rpt_typical-subtyp"/>
</dbReference>
<dbReference type="EMBL" id="JALLPJ020000348">
    <property type="protein sequence ID" value="KAL3794601.1"/>
    <property type="molecule type" value="Genomic_DNA"/>
</dbReference>